<dbReference type="RefSeq" id="WP_190860783.1">
    <property type="nucleotide sequence ID" value="NZ_JACXIY010000013.1"/>
</dbReference>
<gene>
    <name evidence="1" type="ORF">IDH41_10540</name>
</gene>
<dbReference type="AlphaFoldDB" id="A0A927CLI6"/>
<dbReference type="EMBL" id="JACXIY010000013">
    <property type="protein sequence ID" value="MBD2869017.1"/>
    <property type="molecule type" value="Genomic_DNA"/>
</dbReference>
<evidence type="ECO:0000313" key="2">
    <source>
        <dbReference type="Proteomes" id="UP000632125"/>
    </source>
</evidence>
<comment type="caution">
    <text evidence="1">The sequence shown here is derived from an EMBL/GenBank/DDBJ whole genome shotgun (WGS) entry which is preliminary data.</text>
</comment>
<organism evidence="1 2">
    <name type="scientific">Paenibacillus arenilitoris</name>
    <dbReference type="NCBI Taxonomy" id="2772299"/>
    <lineage>
        <taxon>Bacteria</taxon>
        <taxon>Bacillati</taxon>
        <taxon>Bacillota</taxon>
        <taxon>Bacilli</taxon>
        <taxon>Bacillales</taxon>
        <taxon>Paenibacillaceae</taxon>
        <taxon>Paenibacillus</taxon>
    </lineage>
</organism>
<sequence length="97" mass="10542">MQAFWRFMRAAEQMPANVHLFSFGKQEWGLTSQNACTNAGISSGCPIDGYKAALLQAFRLAKTHGYAAHSQAFRLASHLVAQAVDGTSIHQGKVSFV</sequence>
<dbReference type="Proteomes" id="UP000632125">
    <property type="component" value="Unassembled WGS sequence"/>
</dbReference>
<accession>A0A927CLI6</accession>
<evidence type="ECO:0000313" key="1">
    <source>
        <dbReference type="EMBL" id="MBD2869017.1"/>
    </source>
</evidence>
<protein>
    <submittedName>
        <fullName evidence="1">Uncharacterized protein</fullName>
    </submittedName>
</protein>
<name>A0A927CLI6_9BACL</name>
<keyword evidence="2" id="KW-1185">Reference proteome</keyword>
<proteinExistence type="predicted"/>
<reference evidence="1" key="1">
    <citation type="submission" date="2020-09" db="EMBL/GenBank/DDBJ databases">
        <title>A novel bacterium of genus Paenibacillus, isolated from South China Sea.</title>
        <authorList>
            <person name="Huang H."/>
            <person name="Mo K."/>
            <person name="Hu Y."/>
        </authorList>
    </citation>
    <scope>NUCLEOTIDE SEQUENCE</scope>
    <source>
        <strain evidence="1">IB182493</strain>
    </source>
</reference>